<accession>A0ABP8FLX2</accession>
<keyword evidence="4" id="KW-0675">Receptor</keyword>
<feature type="domain" description="TonB-dependent receptor plug" evidence="3">
    <location>
        <begin position="73"/>
        <end position="175"/>
    </location>
</feature>
<keyword evidence="2" id="KW-0472">Membrane</keyword>
<dbReference type="Gene3D" id="2.60.40.1120">
    <property type="entry name" value="Carboxypeptidase-like, regulatory domain"/>
    <property type="match status" value="1"/>
</dbReference>
<keyword evidence="2" id="KW-0812">Transmembrane</keyword>
<sequence length="1006" mass="112295">MRVKGTEVGTSTDAQGKYTLSVPGATSVLAVSFVGYTTQEITVAAKTVINISLEPANASLQEVVVTGYTSQKKESLTAAISSVTSKDIDRVHAGANVSTTLAGKIPGVSFKAAEGRPGASAAISIRNYGPALFVIDGIQQDEGQFNNLAPGDIETITVLKDASASIYGVRAANGVVVVTTKRGKLNEKASLNFDFYTGWQNWTRFPDVLTNSYDYMKYRAEAEVNLTGTTSITPAELEKYKQGTEYGYQSFNWKDFIIKGNAPITNISANSSGGSDKTNYYFSATHVFQNSVLGREFLFKRTNIQSNIESKITDRVKVGVMINGRIETRDNPGVPGQDDYGNAKFAILRNTPLERPFANDNPEYINDIKHNETNWGYLTLKNAGHYREDWRVLQTNFTLDYQIPGIKGLTARGKYSYYLADQLLNNHEYTYKTYTYDPAADTYAATGGSTNPWRERRQRKVINTTLQGLLEYNNTFGKHTINAFLVAERLKNTDLNNWVHAVPTTNVLPLIYFPTVDTYDDLQTDLNRVGYAARVSYNYGNKYYFEGSARRDASSLFAPSARVGYFPSGSVGYRITEEKFIKNLLGDKSVLNDLKLRASYGVLGDDRVALDYFAYIPGYLYNQGTNILDGNAIVGSKDKGAPITNVSWTRSKILDIGIDYSMFNNKLTGAIEYHNRRRTGLLYPRYDVLVPTELGYGLPSENLNSDQVRGFEFSANYTNKFGELAYAIGGNVGYARNTDLTVYKEVFNNSLDRYMNGKTNRYSQRYPGYEVLGQFQTQEEINNYPVNIDGKGNSTLLPGDLIIKDNNGDGRIDEYDRRTIGFSNTGLPLINFGFSITLNYKGFNLAADFSGGAGYTWLQNWETRWPFQNDGNFNTIFEDRWHREDPYDVNSAWIPGKYPALRFNRGGDSNNNNSTADGGRVGTGNNTFFTHNVKYLRARTIELGYSLPKKLLDKLNVKSCRVFVNGYNLFSIDNLSSYGIDPEVNDDNGLQYPQTKIVNVGMKLSL</sequence>
<dbReference type="NCBIfam" id="TIGR04057">
    <property type="entry name" value="SusC_RagA_signa"/>
    <property type="match status" value="1"/>
</dbReference>
<dbReference type="InterPro" id="IPR023996">
    <property type="entry name" value="TonB-dep_OMP_SusC/RagA"/>
</dbReference>
<evidence type="ECO:0000313" key="5">
    <source>
        <dbReference type="Proteomes" id="UP001500582"/>
    </source>
</evidence>
<dbReference type="PANTHER" id="PTHR30069:SF29">
    <property type="entry name" value="HEMOGLOBIN AND HEMOGLOBIN-HAPTOGLOBIN-BINDING PROTEIN 1-RELATED"/>
    <property type="match status" value="1"/>
</dbReference>
<evidence type="ECO:0000313" key="4">
    <source>
        <dbReference type="EMBL" id="GAA4306847.1"/>
    </source>
</evidence>
<dbReference type="InterPro" id="IPR023997">
    <property type="entry name" value="TonB-dep_OMP_SusC/RagA_CS"/>
</dbReference>
<dbReference type="InterPro" id="IPR012910">
    <property type="entry name" value="Plug_dom"/>
</dbReference>
<proteinExistence type="inferred from homology"/>
<dbReference type="SUPFAM" id="SSF49464">
    <property type="entry name" value="Carboxypeptidase regulatory domain-like"/>
    <property type="match status" value="1"/>
</dbReference>
<dbReference type="InterPro" id="IPR037066">
    <property type="entry name" value="Plug_dom_sf"/>
</dbReference>
<dbReference type="Proteomes" id="UP001500582">
    <property type="component" value="Unassembled WGS sequence"/>
</dbReference>
<dbReference type="PROSITE" id="PS52016">
    <property type="entry name" value="TONB_DEPENDENT_REC_3"/>
    <property type="match status" value="1"/>
</dbReference>
<organism evidence="4 5">
    <name type="scientific">Mucilaginibacter gynuensis</name>
    <dbReference type="NCBI Taxonomy" id="1302236"/>
    <lineage>
        <taxon>Bacteria</taxon>
        <taxon>Pseudomonadati</taxon>
        <taxon>Bacteroidota</taxon>
        <taxon>Sphingobacteriia</taxon>
        <taxon>Sphingobacteriales</taxon>
        <taxon>Sphingobacteriaceae</taxon>
        <taxon>Mucilaginibacter</taxon>
    </lineage>
</organism>
<dbReference type="Gene3D" id="2.170.130.10">
    <property type="entry name" value="TonB-dependent receptor, plug domain"/>
    <property type="match status" value="1"/>
</dbReference>
<dbReference type="InterPro" id="IPR039426">
    <property type="entry name" value="TonB-dep_rcpt-like"/>
</dbReference>
<keyword evidence="2" id="KW-1134">Transmembrane beta strand</keyword>
<dbReference type="InterPro" id="IPR008969">
    <property type="entry name" value="CarboxyPept-like_regulatory"/>
</dbReference>
<evidence type="ECO:0000256" key="1">
    <source>
        <dbReference type="ARBA" id="ARBA00022729"/>
    </source>
</evidence>
<dbReference type="NCBIfam" id="TIGR04056">
    <property type="entry name" value="OMP_RagA_SusC"/>
    <property type="match status" value="1"/>
</dbReference>
<comment type="caution">
    <text evidence="4">The sequence shown here is derived from an EMBL/GenBank/DDBJ whole genome shotgun (WGS) entry which is preliminary data.</text>
</comment>
<dbReference type="Pfam" id="PF07715">
    <property type="entry name" value="Plug"/>
    <property type="match status" value="1"/>
</dbReference>
<keyword evidence="5" id="KW-1185">Reference proteome</keyword>
<reference evidence="5" key="1">
    <citation type="journal article" date="2019" name="Int. J. Syst. Evol. Microbiol.">
        <title>The Global Catalogue of Microorganisms (GCM) 10K type strain sequencing project: providing services to taxonomists for standard genome sequencing and annotation.</title>
        <authorList>
            <consortium name="The Broad Institute Genomics Platform"/>
            <consortium name="The Broad Institute Genome Sequencing Center for Infectious Disease"/>
            <person name="Wu L."/>
            <person name="Ma J."/>
        </authorList>
    </citation>
    <scope>NUCLEOTIDE SEQUENCE [LARGE SCALE GENOMIC DNA]</scope>
    <source>
        <strain evidence="5">JCM 17705</strain>
    </source>
</reference>
<name>A0ABP8FLX2_9SPHI</name>
<keyword evidence="2" id="KW-0998">Cell outer membrane</keyword>
<gene>
    <name evidence="4" type="ORF">GCM10023149_00260</name>
</gene>
<keyword evidence="1" id="KW-0732">Signal</keyword>
<evidence type="ECO:0000256" key="2">
    <source>
        <dbReference type="PROSITE-ProRule" id="PRU01360"/>
    </source>
</evidence>
<dbReference type="SUPFAM" id="SSF56935">
    <property type="entry name" value="Porins"/>
    <property type="match status" value="1"/>
</dbReference>
<dbReference type="PANTHER" id="PTHR30069">
    <property type="entry name" value="TONB-DEPENDENT OUTER MEMBRANE RECEPTOR"/>
    <property type="match status" value="1"/>
</dbReference>
<dbReference type="EMBL" id="BAABFT010000001">
    <property type="protein sequence ID" value="GAA4306847.1"/>
    <property type="molecule type" value="Genomic_DNA"/>
</dbReference>
<comment type="similarity">
    <text evidence="2">Belongs to the TonB-dependent receptor family.</text>
</comment>
<evidence type="ECO:0000259" key="3">
    <source>
        <dbReference type="Pfam" id="PF07715"/>
    </source>
</evidence>
<comment type="subcellular location">
    <subcellularLocation>
        <location evidence="2">Cell outer membrane</location>
        <topology evidence="2">Multi-pass membrane protein</topology>
    </subcellularLocation>
</comment>
<protein>
    <submittedName>
        <fullName evidence="4">TonB-dependent receptor</fullName>
    </submittedName>
</protein>
<keyword evidence="2" id="KW-0813">Transport</keyword>
<dbReference type="Pfam" id="PF13715">
    <property type="entry name" value="CarbopepD_reg_2"/>
    <property type="match status" value="1"/>
</dbReference>